<evidence type="ECO:0000256" key="1">
    <source>
        <dbReference type="ARBA" id="ARBA00007529"/>
    </source>
</evidence>
<dbReference type="InterPro" id="IPR008794">
    <property type="entry name" value="Pro_racemase_fam"/>
</dbReference>
<sequence length="337" mass="36570">MMNFTRTIDAIDAHTAGEPIRVVTSGIPKVEGRTMLEKMEYFASHYDNIRCMLLKEPRGHKDMFGAVLVPPVTDDADLGILFMHNEGMSTMCGHGTIGTVKAAAETGLLDLREGENTIRIDAPAGRITAEATVRDGHVEHVAFTNVPAFVYKESVTIPVEGTGAAEAAIVYGGAFYIFVEEEKLGLRVLPEQTAALVARAMEMKRWANANLEIRHPEKQEINGIYGVLITSPVERTEYGCRSRHICVFADGSVDRSPCGTGTSARMALLVSRKELDIGEKFQAASIIDTKFEGTPLAAVTESGYEAIIPKVAGPAWITGFNKFVLDPADPVPEGFLL</sequence>
<reference evidence="2 3" key="1">
    <citation type="submission" date="2022-06" db="EMBL/GenBank/DDBJ databases">
        <title>Isolation of gut microbiota from human fecal samples.</title>
        <authorList>
            <person name="Pamer E.G."/>
            <person name="Barat B."/>
            <person name="Waligurski E."/>
            <person name="Medina S."/>
            <person name="Paddock L."/>
            <person name="Mostad J."/>
        </authorList>
    </citation>
    <scope>NUCLEOTIDE SEQUENCE [LARGE SCALE GENOMIC DNA]</scope>
    <source>
        <strain evidence="2 3">DFI.9.90</strain>
    </source>
</reference>
<dbReference type="RefSeq" id="WP_256182318.1">
    <property type="nucleotide sequence ID" value="NZ_CAJLEK010000123.1"/>
</dbReference>
<dbReference type="PANTHER" id="PTHR33442">
    <property type="entry name" value="TRANS-3-HYDROXY-L-PROLINE DEHYDRATASE"/>
    <property type="match status" value="1"/>
</dbReference>
<dbReference type="Pfam" id="PF05544">
    <property type="entry name" value="Pro_racemase"/>
    <property type="match status" value="1"/>
</dbReference>
<keyword evidence="3" id="KW-1185">Reference proteome</keyword>
<dbReference type="Proteomes" id="UP001205919">
    <property type="component" value="Unassembled WGS sequence"/>
</dbReference>
<dbReference type="PANTHER" id="PTHR33442:SF1">
    <property type="entry name" value="TRANS-3-HYDROXY-L-PROLINE DEHYDRATASE"/>
    <property type="match status" value="1"/>
</dbReference>
<evidence type="ECO:0000313" key="3">
    <source>
        <dbReference type="Proteomes" id="UP001205919"/>
    </source>
</evidence>
<dbReference type="AlphaFoldDB" id="A0AAW5K6M0"/>
<dbReference type="EMBL" id="JANFYT010000041">
    <property type="protein sequence ID" value="MCQ4815544.1"/>
    <property type="molecule type" value="Genomic_DNA"/>
</dbReference>
<evidence type="ECO:0000313" key="2">
    <source>
        <dbReference type="EMBL" id="MCQ4815544.1"/>
    </source>
</evidence>
<dbReference type="FunFam" id="3.10.310.10:FF:000003">
    <property type="entry name" value="Proline racemase"/>
    <property type="match status" value="1"/>
</dbReference>
<dbReference type="GO" id="GO:0047580">
    <property type="term" value="F:4-hydroxyproline epimerase activity"/>
    <property type="evidence" value="ECO:0007669"/>
    <property type="project" value="TreeGrafter"/>
</dbReference>
<gene>
    <name evidence="2" type="ORF">NE630_13985</name>
</gene>
<dbReference type="Gene3D" id="3.10.310.10">
    <property type="entry name" value="Diaminopimelate Epimerase, Chain A, domain 1"/>
    <property type="match status" value="2"/>
</dbReference>
<organism evidence="2 3">
    <name type="scientific">Cloacibacillus evryensis</name>
    <dbReference type="NCBI Taxonomy" id="508460"/>
    <lineage>
        <taxon>Bacteria</taxon>
        <taxon>Thermotogati</taxon>
        <taxon>Synergistota</taxon>
        <taxon>Synergistia</taxon>
        <taxon>Synergistales</taxon>
        <taxon>Synergistaceae</taxon>
        <taxon>Cloacibacillus</taxon>
    </lineage>
</organism>
<name>A0AAW5K6M0_9BACT</name>
<dbReference type="PIRSF" id="PIRSF029792">
    <property type="entry name" value="Pro_racemase"/>
    <property type="match status" value="1"/>
</dbReference>
<dbReference type="SUPFAM" id="SSF54506">
    <property type="entry name" value="Diaminopimelate epimerase-like"/>
    <property type="match status" value="1"/>
</dbReference>
<comment type="caution">
    <text evidence="2">The sequence shown here is derived from an EMBL/GenBank/DDBJ whole genome shotgun (WGS) entry which is preliminary data.</text>
</comment>
<comment type="similarity">
    <text evidence="1">Belongs to the proline racemase family.</text>
</comment>
<accession>A0AAW5K6M0</accession>
<protein>
    <submittedName>
        <fullName evidence="2">Proline racemase family protein</fullName>
    </submittedName>
</protein>
<dbReference type="SFLD" id="SFLDS00028">
    <property type="entry name" value="Proline_Racemase"/>
    <property type="match status" value="1"/>
</dbReference>
<proteinExistence type="inferred from homology"/>